<evidence type="ECO:0000256" key="1">
    <source>
        <dbReference type="ARBA" id="ARBA00009759"/>
    </source>
</evidence>
<dbReference type="CDD" id="cd01639">
    <property type="entry name" value="IMPase"/>
    <property type="match status" value="1"/>
</dbReference>
<dbReference type="InterPro" id="IPR020550">
    <property type="entry name" value="Inositol_monophosphatase_CS"/>
</dbReference>
<dbReference type="OrthoDB" id="10254945at2759"/>
<feature type="binding site" evidence="5">
    <location>
        <position position="106"/>
    </location>
    <ligand>
        <name>Mg(2+)</name>
        <dbReference type="ChEBI" id="CHEBI:18420"/>
        <label>1</label>
        <note>catalytic</note>
    </ligand>
</feature>
<evidence type="ECO:0000256" key="3">
    <source>
        <dbReference type="ARBA" id="ARBA00022842"/>
    </source>
</evidence>
<dbReference type="InterPro" id="IPR000760">
    <property type="entry name" value="Inositol_monophosphatase-like"/>
</dbReference>
<evidence type="ECO:0000256" key="4">
    <source>
        <dbReference type="ARBA" id="ARBA00022911"/>
    </source>
</evidence>
<comment type="pathway">
    <text evidence="6">Polyol metabolism; myo-inositol biosynthesis; myo-inositol from D-glucose 6-phosphate: step 2/2.</text>
</comment>
<name>A0A6A5VUP1_9PLEO</name>
<dbReference type="PROSITE" id="PS00630">
    <property type="entry name" value="IMP_2"/>
    <property type="match status" value="1"/>
</dbReference>
<keyword evidence="2 5" id="KW-0479">Metal-binding</keyword>
<proteinExistence type="inferred from homology"/>
<gene>
    <name evidence="7" type="ORF">BU23DRAFT_449687</name>
</gene>
<dbReference type="PRINTS" id="PR00377">
    <property type="entry name" value="IMPHPHTASES"/>
</dbReference>
<feature type="binding site" evidence="5">
    <location>
        <position position="109"/>
    </location>
    <ligand>
        <name>Mg(2+)</name>
        <dbReference type="ChEBI" id="CHEBI:18420"/>
        <label>1</label>
        <note>catalytic</note>
    </ligand>
</feature>
<keyword evidence="8" id="KW-1185">Reference proteome</keyword>
<evidence type="ECO:0000256" key="2">
    <source>
        <dbReference type="ARBA" id="ARBA00022723"/>
    </source>
</evidence>
<organism evidence="7 8">
    <name type="scientific">Bimuria novae-zelandiae CBS 107.79</name>
    <dbReference type="NCBI Taxonomy" id="1447943"/>
    <lineage>
        <taxon>Eukaryota</taxon>
        <taxon>Fungi</taxon>
        <taxon>Dikarya</taxon>
        <taxon>Ascomycota</taxon>
        <taxon>Pezizomycotina</taxon>
        <taxon>Dothideomycetes</taxon>
        <taxon>Pleosporomycetidae</taxon>
        <taxon>Pleosporales</taxon>
        <taxon>Massarineae</taxon>
        <taxon>Didymosphaeriaceae</taxon>
        <taxon>Bimuria</taxon>
    </lineage>
</organism>
<dbReference type="Gene3D" id="3.30.540.10">
    <property type="entry name" value="Fructose-1,6-Bisphosphatase, subunit A, domain 1"/>
    <property type="match status" value="1"/>
</dbReference>
<feature type="binding site" evidence="5">
    <location>
        <position position="256"/>
    </location>
    <ligand>
        <name>Mg(2+)</name>
        <dbReference type="ChEBI" id="CHEBI:18420"/>
        <label>1</label>
        <note>catalytic</note>
    </ligand>
</feature>
<dbReference type="EC" id="3.1.3.25" evidence="6"/>
<dbReference type="FunFam" id="3.30.540.10:FF:000004">
    <property type="entry name" value="Inositol-1-monophosphatase"/>
    <property type="match status" value="1"/>
</dbReference>
<dbReference type="FunFam" id="3.40.190.80:FF:000019">
    <property type="entry name" value="Inositol-1-monophosphatase"/>
    <property type="match status" value="1"/>
</dbReference>
<evidence type="ECO:0000313" key="7">
    <source>
        <dbReference type="EMBL" id="KAF1978586.1"/>
    </source>
</evidence>
<keyword evidence="4" id="KW-0672">Quinate metabolism</keyword>
<dbReference type="Gene3D" id="3.40.190.80">
    <property type="match status" value="1"/>
</dbReference>
<dbReference type="GO" id="GO:0008934">
    <property type="term" value="F:inositol monophosphate 1-phosphatase activity"/>
    <property type="evidence" value="ECO:0007669"/>
    <property type="project" value="InterPro"/>
</dbReference>
<feature type="binding site" evidence="5">
    <location>
        <position position="108"/>
    </location>
    <ligand>
        <name>Mg(2+)</name>
        <dbReference type="ChEBI" id="CHEBI:18420"/>
        <label>1</label>
        <note>catalytic</note>
    </ligand>
</feature>
<dbReference type="GO" id="GO:0007165">
    <property type="term" value="P:signal transduction"/>
    <property type="evidence" value="ECO:0007669"/>
    <property type="project" value="TreeGrafter"/>
</dbReference>
<protein>
    <recommendedName>
        <fullName evidence="6">Inositol-1-monophosphatase</fullName>
        <ecNumber evidence="6">3.1.3.25</ecNumber>
    </recommendedName>
</protein>
<dbReference type="GO" id="GO:0046872">
    <property type="term" value="F:metal ion binding"/>
    <property type="evidence" value="ECO:0007669"/>
    <property type="project" value="UniProtKB-KW"/>
</dbReference>
<dbReference type="SUPFAM" id="SSF56655">
    <property type="entry name" value="Carbohydrate phosphatase"/>
    <property type="match status" value="1"/>
</dbReference>
<comment type="catalytic activity">
    <reaction evidence="6">
        <text>a myo-inositol phosphate + H2O = myo-inositol + phosphate</text>
        <dbReference type="Rhea" id="RHEA:24056"/>
        <dbReference type="ChEBI" id="CHEBI:15377"/>
        <dbReference type="ChEBI" id="CHEBI:17268"/>
        <dbReference type="ChEBI" id="CHEBI:43474"/>
        <dbReference type="ChEBI" id="CHEBI:84139"/>
        <dbReference type="EC" id="3.1.3.25"/>
    </reaction>
</comment>
<dbReference type="GO" id="GO:0006021">
    <property type="term" value="P:inositol biosynthetic process"/>
    <property type="evidence" value="ECO:0007669"/>
    <property type="project" value="UniProtKB-UniPathway"/>
</dbReference>
<feature type="binding site" evidence="5">
    <location>
        <position position="84"/>
    </location>
    <ligand>
        <name>Mg(2+)</name>
        <dbReference type="ChEBI" id="CHEBI:18420"/>
        <label>1</label>
        <note>catalytic</note>
    </ligand>
</feature>
<sequence length="335" mass="36953">MTDISREELDGIYAFAVQLGKDAGRMLQEAANLRMGAAHASREQKEHVQKENAVDLVTETDEDVEAFIKTAITQKFPSHKFVGEESYSKGASRDYLIDDSPTWCVDPLDGTVNYIHLFPMFCVSIAFLWKGRPLVGVINAPFLEQFFSACEGRGAWLNEERRLPLVREPVPPMPAKAPSGCIFSCEWGKDRRDSPDSNLHRKVESFVNMASEVGGRQGGGGMVHGIRSLGSATLDLAYVAMGSFDIWWEGGCWEWDVAAGIAILLEAGGLATTANPPYPNEETAPIEEVRLGSRAYLAIRPAGGSPTETGRQSQERTVREVWKRVRNLDYTRPGA</sequence>
<comment type="similarity">
    <text evidence="1 6">Belongs to the inositol monophosphatase superfamily.</text>
</comment>
<dbReference type="InterPro" id="IPR033942">
    <property type="entry name" value="IMPase"/>
</dbReference>
<evidence type="ECO:0000256" key="5">
    <source>
        <dbReference type="PIRSR" id="PIRSR600760-2"/>
    </source>
</evidence>
<comment type="cofactor">
    <cofactor evidence="5 6">
        <name>Mg(2+)</name>
        <dbReference type="ChEBI" id="CHEBI:18420"/>
    </cofactor>
</comment>
<evidence type="ECO:0000256" key="6">
    <source>
        <dbReference type="RuleBase" id="RU364068"/>
    </source>
</evidence>
<dbReference type="GO" id="GO:0046854">
    <property type="term" value="P:phosphatidylinositol phosphate biosynthetic process"/>
    <property type="evidence" value="ECO:0007669"/>
    <property type="project" value="InterPro"/>
</dbReference>
<evidence type="ECO:0000313" key="8">
    <source>
        <dbReference type="Proteomes" id="UP000800036"/>
    </source>
</evidence>
<reference evidence="7" key="1">
    <citation type="journal article" date="2020" name="Stud. Mycol.">
        <title>101 Dothideomycetes genomes: a test case for predicting lifestyles and emergence of pathogens.</title>
        <authorList>
            <person name="Haridas S."/>
            <person name="Albert R."/>
            <person name="Binder M."/>
            <person name="Bloem J."/>
            <person name="Labutti K."/>
            <person name="Salamov A."/>
            <person name="Andreopoulos B."/>
            <person name="Baker S."/>
            <person name="Barry K."/>
            <person name="Bills G."/>
            <person name="Bluhm B."/>
            <person name="Cannon C."/>
            <person name="Castanera R."/>
            <person name="Culley D."/>
            <person name="Daum C."/>
            <person name="Ezra D."/>
            <person name="Gonzalez J."/>
            <person name="Henrissat B."/>
            <person name="Kuo A."/>
            <person name="Liang C."/>
            <person name="Lipzen A."/>
            <person name="Lutzoni F."/>
            <person name="Magnuson J."/>
            <person name="Mondo S."/>
            <person name="Nolan M."/>
            <person name="Ohm R."/>
            <person name="Pangilinan J."/>
            <person name="Park H.-J."/>
            <person name="Ramirez L."/>
            <person name="Alfaro M."/>
            <person name="Sun H."/>
            <person name="Tritt A."/>
            <person name="Yoshinaga Y."/>
            <person name="Zwiers L.-H."/>
            <person name="Turgeon B."/>
            <person name="Goodwin S."/>
            <person name="Spatafora J."/>
            <person name="Crous P."/>
            <person name="Grigoriev I."/>
        </authorList>
    </citation>
    <scope>NUCLEOTIDE SEQUENCE</scope>
    <source>
        <strain evidence="7">CBS 107.79</strain>
    </source>
</reference>
<dbReference type="Pfam" id="PF00459">
    <property type="entry name" value="Inositol_P"/>
    <property type="match status" value="1"/>
</dbReference>
<dbReference type="PANTHER" id="PTHR20854">
    <property type="entry name" value="INOSITOL MONOPHOSPHATASE"/>
    <property type="match status" value="1"/>
</dbReference>
<dbReference type="Proteomes" id="UP000800036">
    <property type="component" value="Unassembled WGS sequence"/>
</dbReference>
<dbReference type="PANTHER" id="PTHR20854:SF39">
    <property type="entry name" value="PROTEIN QUTG"/>
    <property type="match status" value="1"/>
</dbReference>
<dbReference type="UniPathway" id="UPA00823">
    <property type="reaction ID" value="UER00788"/>
</dbReference>
<dbReference type="PROSITE" id="PS00629">
    <property type="entry name" value="IMP_1"/>
    <property type="match status" value="1"/>
</dbReference>
<dbReference type="EMBL" id="ML976660">
    <property type="protein sequence ID" value="KAF1978586.1"/>
    <property type="molecule type" value="Genomic_DNA"/>
</dbReference>
<dbReference type="AlphaFoldDB" id="A0A6A5VUP1"/>
<keyword evidence="3 5" id="KW-0460">Magnesium</keyword>
<keyword evidence="6" id="KW-0378">Hydrolase</keyword>
<dbReference type="InterPro" id="IPR020583">
    <property type="entry name" value="Inositol_monoP_metal-BS"/>
</dbReference>
<accession>A0A6A5VUP1</accession>